<dbReference type="STRING" id="1167006.UWK_00622"/>
<evidence type="ECO:0000313" key="4">
    <source>
        <dbReference type="EMBL" id="AGF77203.1"/>
    </source>
</evidence>
<dbReference type="SMART" id="SM00448">
    <property type="entry name" value="REC"/>
    <property type="match status" value="1"/>
</dbReference>
<feature type="modified residue" description="4-aspartylphosphate" evidence="2">
    <location>
        <position position="52"/>
    </location>
</feature>
<dbReference type="OrthoDB" id="9808843at2"/>
<evidence type="ECO:0000313" key="5">
    <source>
        <dbReference type="Proteomes" id="UP000011721"/>
    </source>
</evidence>
<dbReference type="GO" id="GO:0003677">
    <property type="term" value="F:DNA binding"/>
    <property type="evidence" value="ECO:0007669"/>
    <property type="project" value="UniProtKB-KW"/>
</dbReference>
<keyword evidence="4" id="KW-0238">DNA-binding</keyword>
<evidence type="ECO:0000256" key="2">
    <source>
        <dbReference type="PROSITE-ProRule" id="PRU00169"/>
    </source>
</evidence>
<accession>M1P0Z8</accession>
<dbReference type="Pfam" id="PF00072">
    <property type="entry name" value="Response_reg"/>
    <property type="match status" value="1"/>
</dbReference>
<dbReference type="CDD" id="cd00156">
    <property type="entry name" value="REC"/>
    <property type="match status" value="1"/>
</dbReference>
<reference evidence="5" key="1">
    <citation type="journal article" date="2013" name="Stand. Genomic Sci.">
        <title>Complete genome sequence of Desulfocapsa sulfexigens, a marine deltaproteobacterium specialized in disproportionating inorganic sulfur compounds.</title>
        <authorList>
            <person name="Finster K.W."/>
            <person name="Kjeldsen K.U."/>
            <person name="Kube M."/>
            <person name="Reinhardt R."/>
            <person name="Mussmann M."/>
            <person name="Amann R."/>
            <person name="Schreiber L."/>
        </authorList>
    </citation>
    <scope>NUCLEOTIDE SEQUENCE [LARGE SCALE GENOMIC DNA]</scope>
    <source>
        <strain evidence="5">DSM 10523 / SB164P1</strain>
    </source>
</reference>
<keyword evidence="5" id="KW-1185">Reference proteome</keyword>
<dbReference type="PATRIC" id="fig|1167006.5.peg.716"/>
<evidence type="ECO:0000256" key="1">
    <source>
        <dbReference type="ARBA" id="ARBA00022553"/>
    </source>
</evidence>
<dbReference type="Proteomes" id="UP000011721">
    <property type="component" value="Chromosome"/>
</dbReference>
<proteinExistence type="predicted"/>
<dbReference type="RefSeq" id="WP_015402901.1">
    <property type="nucleotide sequence ID" value="NC_020304.1"/>
</dbReference>
<dbReference type="InterPro" id="IPR050595">
    <property type="entry name" value="Bact_response_regulator"/>
</dbReference>
<sequence>MAEILTLDDVQDATVLIGKILSKKGHKVHCFTEEDKAIAYAKENTVDLAILDIKLEKMSGVEVLGFLKEVQPSIKAIMLTGYPTVETAREAISLGADEYCVKPIDRDELEEKVEKVLKSRGNKSAMSV</sequence>
<dbReference type="HOGENOM" id="CLU_000445_69_8_7"/>
<dbReference type="AlphaFoldDB" id="M1P0Z8"/>
<dbReference type="KEGG" id="dsf:UWK_00622"/>
<feature type="domain" description="Response regulatory" evidence="3">
    <location>
        <begin position="3"/>
        <end position="117"/>
    </location>
</feature>
<keyword evidence="1 2" id="KW-0597">Phosphoprotein</keyword>
<dbReference type="GO" id="GO:0000160">
    <property type="term" value="P:phosphorelay signal transduction system"/>
    <property type="evidence" value="ECO:0007669"/>
    <property type="project" value="InterPro"/>
</dbReference>
<dbReference type="InterPro" id="IPR001789">
    <property type="entry name" value="Sig_transdc_resp-reg_receiver"/>
</dbReference>
<dbReference type="PANTHER" id="PTHR44591:SF3">
    <property type="entry name" value="RESPONSE REGULATORY DOMAIN-CONTAINING PROTEIN"/>
    <property type="match status" value="1"/>
</dbReference>
<dbReference type="PROSITE" id="PS50110">
    <property type="entry name" value="RESPONSE_REGULATORY"/>
    <property type="match status" value="1"/>
</dbReference>
<dbReference type="PANTHER" id="PTHR44591">
    <property type="entry name" value="STRESS RESPONSE REGULATOR PROTEIN 1"/>
    <property type="match status" value="1"/>
</dbReference>
<dbReference type="InterPro" id="IPR011006">
    <property type="entry name" value="CheY-like_superfamily"/>
</dbReference>
<dbReference type="SUPFAM" id="SSF52172">
    <property type="entry name" value="CheY-like"/>
    <property type="match status" value="1"/>
</dbReference>
<name>M1P0Z8_DESSD</name>
<evidence type="ECO:0000259" key="3">
    <source>
        <dbReference type="PROSITE" id="PS50110"/>
    </source>
</evidence>
<organism evidence="4 5">
    <name type="scientific">Desulfocapsa sulfexigens (strain DSM 10523 / SB164P1)</name>
    <dbReference type="NCBI Taxonomy" id="1167006"/>
    <lineage>
        <taxon>Bacteria</taxon>
        <taxon>Pseudomonadati</taxon>
        <taxon>Thermodesulfobacteriota</taxon>
        <taxon>Desulfobulbia</taxon>
        <taxon>Desulfobulbales</taxon>
        <taxon>Desulfocapsaceae</taxon>
        <taxon>Desulfocapsa</taxon>
    </lineage>
</organism>
<gene>
    <name evidence="4" type="ordered locus">UWK_00622</name>
</gene>
<dbReference type="Gene3D" id="3.40.50.2300">
    <property type="match status" value="1"/>
</dbReference>
<dbReference type="EMBL" id="CP003985">
    <property type="protein sequence ID" value="AGF77203.1"/>
    <property type="molecule type" value="Genomic_DNA"/>
</dbReference>
<dbReference type="eggNOG" id="COG2204">
    <property type="taxonomic scope" value="Bacteria"/>
</dbReference>
<protein>
    <submittedName>
        <fullName evidence="4">CheY-like receiver, AAA-type ATPase and DNA-binding domain-containing response regulator</fullName>
    </submittedName>
</protein>